<comment type="similarity">
    <text evidence="1">Belongs to the TPP enzyme family.</text>
</comment>
<accession>A0A419ETG4</accession>
<dbReference type="Pfam" id="PF00205">
    <property type="entry name" value="TPP_enzyme_M"/>
    <property type="match status" value="1"/>
</dbReference>
<dbReference type="Pfam" id="PF02776">
    <property type="entry name" value="TPP_enzyme_N"/>
    <property type="match status" value="1"/>
</dbReference>
<evidence type="ECO:0000313" key="5">
    <source>
        <dbReference type="Proteomes" id="UP000285961"/>
    </source>
</evidence>
<dbReference type="Gene3D" id="3.40.50.1220">
    <property type="entry name" value="TPP-binding domain"/>
    <property type="match status" value="1"/>
</dbReference>
<dbReference type="CDD" id="cd07035">
    <property type="entry name" value="TPP_PYR_POX_like"/>
    <property type="match status" value="1"/>
</dbReference>
<proteinExistence type="inferred from homology"/>
<gene>
    <name evidence="4" type="ORF">C4532_15090</name>
</gene>
<dbReference type="GO" id="GO:0009097">
    <property type="term" value="P:isoleucine biosynthetic process"/>
    <property type="evidence" value="ECO:0007669"/>
    <property type="project" value="TreeGrafter"/>
</dbReference>
<dbReference type="GO" id="GO:0030976">
    <property type="term" value="F:thiamine pyrophosphate binding"/>
    <property type="evidence" value="ECO:0007669"/>
    <property type="project" value="InterPro"/>
</dbReference>
<dbReference type="InterPro" id="IPR045229">
    <property type="entry name" value="TPP_enz"/>
</dbReference>
<dbReference type="GO" id="GO:0000287">
    <property type="term" value="F:magnesium ion binding"/>
    <property type="evidence" value="ECO:0007669"/>
    <property type="project" value="InterPro"/>
</dbReference>
<name>A0A419ETG4_9BACT</name>
<evidence type="ECO:0000259" key="2">
    <source>
        <dbReference type="Pfam" id="PF00205"/>
    </source>
</evidence>
<dbReference type="InterPro" id="IPR012000">
    <property type="entry name" value="Thiamin_PyroP_enz_cen_dom"/>
</dbReference>
<feature type="non-terminal residue" evidence="4">
    <location>
        <position position="386"/>
    </location>
</feature>
<feature type="domain" description="Thiamine pyrophosphate enzyme central" evidence="2">
    <location>
        <begin position="199"/>
        <end position="338"/>
    </location>
</feature>
<evidence type="ECO:0000259" key="3">
    <source>
        <dbReference type="Pfam" id="PF02776"/>
    </source>
</evidence>
<dbReference type="PANTHER" id="PTHR18968:SF13">
    <property type="entry name" value="ACETOLACTATE SYNTHASE CATALYTIC SUBUNIT, MITOCHONDRIAL"/>
    <property type="match status" value="1"/>
</dbReference>
<dbReference type="Gene3D" id="3.40.50.970">
    <property type="match status" value="1"/>
</dbReference>
<dbReference type="SUPFAM" id="SSF52518">
    <property type="entry name" value="Thiamin diphosphate-binding fold (THDP-binding)"/>
    <property type="match status" value="1"/>
</dbReference>
<reference evidence="4 5" key="1">
    <citation type="journal article" date="2017" name="ISME J.">
        <title>Energy and carbon metabolisms in a deep terrestrial subsurface fluid microbial community.</title>
        <authorList>
            <person name="Momper L."/>
            <person name="Jungbluth S.P."/>
            <person name="Lee M.D."/>
            <person name="Amend J.P."/>
        </authorList>
    </citation>
    <scope>NUCLEOTIDE SEQUENCE [LARGE SCALE GENOMIC DNA]</scope>
    <source>
        <strain evidence="4">SURF_17</strain>
    </source>
</reference>
<evidence type="ECO:0000313" key="4">
    <source>
        <dbReference type="EMBL" id="RJP67112.1"/>
    </source>
</evidence>
<dbReference type="GO" id="GO:0003984">
    <property type="term" value="F:acetolactate synthase activity"/>
    <property type="evidence" value="ECO:0007669"/>
    <property type="project" value="TreeGrafter"/>
</dbReference>
<dbReference type="GO" id="GO:0009099">
    <property type="term" value="P:L-valine biosynthetic process"/>
    <property type="evidence" value="ECO:0007669"/>
    <property type="project" value="TreeGrafter"/>
</dbReference>
<feature type="domain" description="Thiamine pyrophosphate enzyme N-terminal TPP-binding" evidence="3">
    <location>
        <begin position="4"/>
        <end position="117"/>
    </location>
</feature>
<dbReference type="GO" id="GO:0005948">
    <property type="term" value="C:acetolactate synthase complex"/>
    <property type="evidence" value="ECO:0007669"/>
    <property type="project" value="TreeGrafter"/>
</dbReference>
<comment type="caution">
    <text evidence="4">The sequence shown here is derived from an EMBL/GenBank/DDBJ whole genome shotgun (WGS) entry which is preliminary data.</text>
</comment>
<dbReference type="GO" id="GO:0050660">
    <property type="term" value="F:flavin adenine dinucleotide binding"/>
    <property type="evidence" value="ECO:0007669"/>
    <property type="project" value="TreeGrafter"/>
</dbReference>
<dbReference type="Proteomes" id="UP000285961">
    <property type="component" value="Unassembled WGS sequence"/>
</dbReference>
<protein>
    <submittedName>
        <fullName evidence="4">Thiamine pyrophosphate-binding protein</fullName>
    </submittedName>
</protein>
<dbReference type="InterPro" id="IPR029061">
    <property type="entry name" value="THDP-binding"/>
</dbReference>
<organism evidence="4 5">
    <name type="scientific">Candidatus Abyssobacteria bacterium SURF_17</name>
    <dbReference type="NCBI Taxonomy" id="2093361"/>
    <lineage>
        <taxon>Bacteria</taxon>
        <taxon>Pseudomonadati</taxon>
        <taxon>Candidatus Hydrogenedentota</taxon>
        <taxon>Candidatus Abyssobacteria</taxon>
    </lineage>
</organism>
<dbReference type="InterPro" id="IPR012001">
    <property type="entry name" value="Thiamin_PyroP_enz_TPP-bd_dom"/>
</dbReference>
<dbReference type="EMBL" id="QZKI01000108">
    <property type="protein sequence ID" value="RJP67112.1"/>
    <property type="molecule type" value="Genomic_DNA"/>
</dbReference>
<sequence>MKLTGGEIVVEYLIREKVPYAVGIPGHGCLGLVDALMKAKDKISVIQVRQEMSAVHLADGYYRISGKPLAVFTSIGPGAINTAIGLATAYVDSTAVLALTGDTHVHMFGRGVLQEIERTHSANFPRVLEPIVKRYWQAVSVEQLPHIMQRAFSQMLCGRRGPVLIDLPMDVQADSADVKIPSPRERKCTARVKPDPATVEEAVKLLASAKRPVILAGGGVVSAGAWNELRELAEYLGAAVVTTMMGKGSFPENHVLYGWHAGSKGTTVGNTLCSRADVLLAVGCRFADETTSSYRHGVSFSIPPTKLIHADIDAAEIGKNYPVEVGIVGDAKSVLADLLNAVISASPKRGKKKDEYFREIQALRKKWLAAVSKLQSANRTPPTISR</sequence>
<dbReference type="PANTHER" id="PTHR18968">
    <property type="entry name" value="THIAMINE PYROPHOSPHATE ENZYMES"/>
    <property type="match status" value="1"/>
</dbReference>
<dbReference type="InterPro" id="IPR029035">
    <property type="entry name" value="DHS-like_NAD/FAD-binding_dom"/>
</dbReference>
<evidence type="ECO:0000256" key="1">
    <source>
        <dbReference type="ARBA" id="ARBA00007812"/>
    </source>
</evidence>
<dbReference type="SUPFAM" id="SSF52467">
    <property type="entry name" value="DHS-like NAD/FAD-binding domain"/>
    <property type="match status" value="1"/>
</dbReference>
<dbReference type="AlphaFoldDB" id="A0A419ETG4"/>